<evidence type="ECO:0000256" key="1">
    <source>
        <dbReference type="ARBA" id="ARBA00010646"/>
    </source>
</evidence>
<evidence type="ECO:0000313" key="4">
    <source>
        <dbReference type="Proteomes" id="UP001432027"/>
    </source>
</evidence>
<evidence type="ECO:0000313" key="3">
    <source>
        <dbReference type="EMBL" id="GMS94688.1"/>
    </source>
</evidence>
<dbReference type="Gene3D" id="3.20.20.80">
    <property type="entry name" value="Glycosidases"/>
    <property type="match status" value="1"/>
</dbReference>
<feature type="non-terminal residue" evidence="3">
    <location>
        <position position="1"/>
    </location>
</feature>
<keyword evidence="4" id="KW-1185">Reference proteome</keyword>
<dbReference type="GO" id="GO:0045087">
    <property type="term" value="P:innate immune response"/>
    <property type="evidence" value="ECO:0007669"/>
    <property type="project" value="TreeGrafter"/>
</dbReference>
<dbReference type="InterPro" id="IPR002053">
    <property type="entry name" value="Glyco_hydro_25"/>
</dbReference>
<dbReference type="EMBL" id="BTSX01000004">
    <property type="protein sequence ID" value="GMS94688.1"/>
    <property type="molecule type" value="Genomic_DNA"/>
</dbReference>
<evidence type="ECO:0000256" key="2">
    <source>
        <dbReference type="ARBA" id="ARBA00022729"/>
    </source>
</evidence>
<dbReference type="GO" id="GO:0016998">
    <property type="term" value="P:cell wall macromolecule catabolic process"/>
    <property type="evidence" value="ECO:0007669"/>
    <property type="project" value="InterPro"/>
</dbReference>
<dbReference type="GO" id="GO:0003796">
    <property type="term" value="F:lysozyme activity"/>
    <property type="evidence" value="ECO:0007669"/>
    <property type="project" value="InterPro"/>
</dbReference>
<dbReference type="InterPro" id="IPR017853">
    <property type="entry name" value="GH"/>
</dbReference>
<protein>
    <recommendedName>
        <fullName evidence="5">Glycoside hydrolase</fullName>
    </recommendedName>
</protein>
<comment type="caution">
    <text evidence="3">The sequence shown here is derived from an EMBL/GenBank/DDBJ whole genome shotgun (WGS) entry which is preliminary data.</text>
</comment>
<dbReference type="SUPFAM" id="SSF51445">
    <property type="entry name" value="(Trans)glycosidases"/>
    <property type="match status" value="1"/>
</dbReference>
<dbReference type="PANTHER" id="PTHR23208">
    <property type="entry name" value="LYSOZYME PROTEIN"/>
    <property type="match status" value="1"/>
</dbReference>
<reference evidence="3" key="1">
    <citation type="submission" date="2023-10" db="EMBL/GenBank/DDBJ databases">
        <title>Genome assembly of Pristionchus species.</title>
        <authorList>
            <person name="Yoshida K."/>
            <person name="Sommer R.J."/>
        </authorList>
    </citation>
    <scope>NUCLEOTIDE SEQUENCE</scope>
    <source>
        <strain evidence="3">RS0144</strain>
    </source>
</reference>
<dbReference type="InterPro" id="IPR051595">
    <property type="entry name" value="GH25_Enzymes"/>
</dbReference>
<dbReference type="AlphaFoldDB" id="A0AAV5TKA4"/>
<gene>
    <name evidence="3" type="ORF">PENTCL1PPCAC_16863</name>
</gene>
<organism evidence="3 4">
    <name type="scientific">Pristionchus entomophagus</name>
    <dbReference type="NCBI Taxonomy" id="358040"/>
    <lineage>
        <taxon>Eukaryota</taxon>
        <taxon>Metazoa</taxon>
        <taxon>Ecdysozoa</taxon>
        <taxon>Nematoda</taxon>
        <taxon>Chromadorea</taxon>
        <taxon>Rhabditida</taxon>
        <taxon>Rhabditina</taxon>
        <taxon>Diplogasteromorpha</taxon>
        <taxon>Diplogasteroidea</taxon>
        <taxon>Neodiplogasteridae</taxon>
        <taxon>Pristionchus</taxon>
    </lineage>
</organism>
<accession>A0AAV5TKA4</accession>
<keyword evidence="2" id="KW-0732">Signal</keyword>
<dbReference type="Proteomes" id="UP001432027">
    <property type="component" value="Unassembled WGS sequence"/>
</dbReference>
<proteinExistence type="inferred from homology"/>
<evidence type="ECO:0008006" key="5">
    <source>
        <dbReference type="Google" id="ProtNLM"/>
    </source>
</evidence>
<sequence length="292" mass="32318">YNLNTHPLEFSSILSVFHRSFHKERAEGTAERGFSSMIYLVIASFCLLGTTSAQQFAYAVDINQAGTPSSFDCLRQWARTIFVRAYKPDESGGIDFTALPNIKNAFNAGIGIEIFITPNPVSSKSAITQVDEAVNSLINGGVSIKSLWIMVTSPINWGKNQAANFNFVNYAVQRIRARGIRPGVYTSIYDWAQITNWARLPGNDVMLWYWNVYAPGGGGESPPNFSDFRPFGNWNSANVKQFGQAENVCGFTLNRDVYPASSVAQKNITRSMIETNRIDVEENDIVVGTIGV</sequence>
<dbReference type="GO" id="GO:0007165">
    <property type="term" value="P:signal transduction"/>
    <property type="evidence" value="ECO:0007669"/>
    <property type="project" value="TreeGrafter"/>
</dbReference>
<dbReference type="GO" id="GO:0009253">
    <property type="term" value="P:peptidoglycan catabolic process"/>
    <property type="evidence" value="ECO:0007669"/>
    <property type="project" value="InterPro"/>
</dbReference>
<name>A0AAV5TKA4_9BILA</name>
<dbReference type="PANTHER" id="PTHR23208:SF36">
    <property type="entry name" value="LYSOZYME-RELATED"/>
    <property type="match status" value="1"/>
</dbReference>
<comment type="similarity">
    <text evidence="1">Belongs to the glycosyl hydrolase 25 family.</text>
</comment>
<dbReference type="PROSITE" id="PS51904">
    <property type="entry name" value="GLYCOSYL_HYDROL_F25_2"/>
    <property type="match status" value="1"/>
</dbReference>